<evidence type="ECO:0000313" key="3">
    <source>
        <dbReference type="EMBL" id="GMA95631.1"/>
    </source>
</evidence>
<keyword evidence="4" id="KW-1185">Reference proteome</keyword>
<evidence type="ECO:0008006" key="5">
    <source>
        <dbReference type="Google" id="ProtNLM"/>
    </source>
</evidence>
<organism evidence="3 4">
    <name type="scientific">Pseudolysinimonas kribbensis</name>
    <dbReference type="NCBI Taxonomy" id="433641"/>
    <lineage>
        <taxon>Bacteria</taxon>
        <taxon>Bacillati</taxon>
        <taxon>Actinomycetota</taxon>
        <taxon>Actinomycetes</taxon>
        <taxon>Micrococcales</taxon>
        <taxon>Microbacteriaceae</taxon>
        <taxon>Pseudolysinimonas</taxon>
    </lineage>
</organism>
<accession>A0ABQ6KAC2</accession>
<evidence type="ECO:0000256" key="2">
    <source>
        <dbReference type="SAM" id="MobiDB-lite"/>
    </source>
</evidence>
<proteinExistence type="inferred from homology"/>
<dbReference type="InterPro" id="IPR011659">
    <property type="entry name" value="WD40"/>
</dbReference>
<feature type="region of interest" description="Disordered" evidence="2">
    <location>
        <begin position="1"/>
        <end position="20"/>
    </location>
</feature>
<dbReference type="InterPro" id="IPR011044">
    <property type="entry name" value="Quino_amine_DH_bsu"/>
</dbReference>
<dbReference type="SUPFAM" id="SSF50969">
    <property type="entry name" value="YVTN repeat-like/Quinoprotein amine dehydrogenase"/>
    <property type="match status" value="1"/>
</dbReference>
<dbReference type="PANTHER" id="PTHR36842">
    <property type="entry name" value="PROTEIN TOLB HOMOLOG"/>
    <property type="match status" value="1"/>
</dbReference>
<evidence type="ECO:0000313" key="4">
    <source>
        <dbReference type="Proteomes" id="UP001157034"/>
    </source>
</evidence>
<evidence type="ECO:0000256" key="1">
    <source>
        <dbReference type="ARBA" id="ARBA00009820"/>
    </source>
</evidence>
<name>A0ABQ6KAC2_9MICO</name>
<feature type="compositionally biased region" description="Basic residues" evidence="2">
    <location>
        <begin position="1"/>
        <end position="11"/>
    </location>
</feature>
<sequence>MLARPGRRRGRGVLGCRARGPDPSTGTLWSSLETVDIASTDRRAVHVVDRWIEAPNWTADDRLVFNGEGRIFAVAAAGGDEERIDTGTAVQCNNDHGLSPDGTQLAISDQSEGESAISILPLAGGVPQRVTTQAPSFWHGWSPDGAILAYTARRDGVWGVFTIPADGGEERRLTTATGLDDGPDYSPDGRWIYFNSDRTGRMQIHRIPAEGGDVERVLETATADWFPHISPDGRWLVHLAYAADVVGHPRDHEVTLQLVDLTDGSSRVLAELFGGQGTINVPSWSPDSRRLAFVSYEYH</sequence>
<reference evidence="4" key="1">
    <citation type="journal article" date="2019" name="Int. J. Syst. Evol. Microbiol.">
        <title>The Global Catalogue of Microorganisms (GCM) 10K type strain sequencing project: providing services to taxonomists for standard genome sequencing and annotation.</title>
        <authorList>
            <consortium name="The Broad Institute Genomics Platform"/>
            <consortium name="The Broad Institute Genome Sequencing Center for Infectious Disease"/>
            <person name="Wu L."/>
            <person name="Ma J."/>
        </authorList>
    </citation>
    <scope>NUCLEOTIDE SEQUENCE [LARGE SCALE GENOMIC DNA]</scope>
    <source>
        <strain evidence="4">NBRC 108894</strain>
    </source>
</reference>
<dbReference type="PANTHER" id="PTHR36842:SF1">
    <property type="entry name" value="PROTEIN TOLB"/>
    <property type="match status" value="1"/>
</dbReference>
<dbReference type="Gene3D" id="2.120.10.30">
    <property type="entry name" value="TolB, C-terminal domain"/>
    <property type="match status" value="1"/>
</dbReference>
<comment type="similarity">
    <text evidence="1">Belongs to the TolB family.</text>
</comment>
<dbReference type="SUPFAM" id="SSF69304">
    <property type="entry name" value="Tricorn protease N-terminal domain"/>
    <property type="match status" value="1"/>
</dbReference>
<gene>
    <name evidence="3" type="ORF">GCM10025881_24550</name>
</gene>
<dbReference type="Pfam" id="PF07676">
    <property type="entry name" value="PD40"/>
    <property type="match status" value="3"/>
</dbReference>
<dbReference type="RefSeq" id="WP_284254366.1">
    <property type="nucleotide sequence ID" value="NZ_BSVB01000001.1"/>
</dbReference>
<comment type="caution">
    <text evidence="3">The sequence shown here is derived from an EMBL/GenBank/DDBJ whole genome shotgun (WGS) entry which is preliminary data.</text>
</comment>
<dbReference type="EMBL" id="BSVB01000001">
    <property type="protein sequence ID" value="GMA95631.1"/>
    <property type="molecule type" value="Genomic_DNA"/>
</dbReference>
<protein>
    <recommendedName>
        <fullName evidence="5">Biopolymer transporter Tol</fullName>
    </recommendedName>
</protein>
<dbReference type="Proteomes" id="UP001157034">
    <property type="component" value="Unassembled WGS sequence"/>
</dbReference>
<dbReference type="InterPro" id="IPR011042">
    <property type="entry name" value="6-blade_b-propeller_TolB-like"/>
</dbReference>